<comment type="caution">
    <text evidence="2">The sequence shown here is derived from an EMBL/GenBank/DDBJ whole genome shotgun (WGS) entry which is preliminary data.</text>
</comment>
<keyword evidence="3" id="KW-1185">Reference proteome</keyword>
<feature type="compositionally biased region" description="Polar residues" evidence="1">
    <location>
        <begin position="110"/>
        <end position="133"/>
    </location>
</feature>
<feature type="region of interest" description="Disordered" evidence="1">
    <location>
        <begin position="110"/>
        <end position="153"/>
    </location>
</feature>
<dbReference type="EMBL" id="JAGPXC010000004">
    <property type="protein sequence ID" value="KAH6654897.1"/>
    <property type="molecule type" value="Genomic_DNA"/>
</dbReference>
<dbReference type="AlphaFoldDB" id="A0A9P8UMC1"/>
<organism evidence="2 3">
    <name type="scientific">Truncatella angustata</name>
    <dbReference type="NCBI Taxonomy" id="152316"/>
    <lineage>
        <taxon>Eukaryota</taxon>
        <taxon>Fungi</taxon>
        <taxon>Dikarya</taxon>
        <taxon>Ascomycota</taxon>
        <taxon>Pezizomycotina</taxon>
        <taxon>Sordariomycetes</taxon>
        <taxon>Xylariomycetidae</taxon>
        <taxon>Amphisphaeriales</taxon>
        <taxon>Sporocadaceae</taxon>
        <taxon>Truncatella</taxon>
    </lineage>
</organism>
<feature type="region of interest" description="Disordered" evidence="1">
    <location>
        <begin position="1"/>
        <end position="66"/>
    </location>
</feature>
<evidence type="ECO:0000256" key="1">
    <source>
        <dbReference type="SAM" id="MobiDB-lite"/>
    </source>
</evidence>
<reference evidence="2" key="1">
    <citation type="journal article" date="2021" name="Nat. Commun.">
        <title>Genetic determinants of endophytism in the Arabidopsis root mycobiome.</title>
        <authorList>
            <person name="Mesny F."/>
            <person name="Miyauchi S."/>
            <person name="Thiergart T."/>
            <person name="Pickel B."/>
            <person name="Atanasova L."/>
            <person name="Karlsson M."/>
            <person name="Huettel B."/>
            <person name="Barry K.W."/>
            <person name="Haridas S."/>
            <person name="Chen C."/>
            <person name="Bauer D."/>
            <person name="Andreopoulos W."/>
            <person name="Pangilinan J."/>
            <person name="LaButti K."/>
            <person name="Riley R."/>
            <person name="Lipzen A."/>
            <person name="Clum A."/>
            <person name="Drula E."/>
            <person name="Henrissat B."/>
            <person name="Kohler A."/>
            <person name="Grigoriev I.V."/>
            <person name="Martin F.M."/>
            <person name="Hacquard S."/>
        </authorList>
    </citation>
    <scope>NUCLEOTIDE SEQUENCE</scope>
    <source>
        <strain evidence="2">MPI-SDFR-AT-0073</strain>
    </source>
</reference>
<dbReference type="RefSeq" id="XP_045959167.1">
    <property type="nucleotide sequence ID" value="XM_046096014.1"/>
</dbReference>
<evidence type="ECO:0000313" key="3">
    <source>
        <dbReference type="Proteomes" id="UP000758603"/>
    </source>
</evidence>
<evidence type="ECO:0000313" key="2">
    <source>
        <dbReference type="EMBL" id="KAH6654897.1"/>
    </source>
</evidence>
<feature type="region of interest" description="Disordered" evidence="1">
    <location>
        <begin position="220"/>
        <end position="250"/>
    </location>
</feature>
<sequence length="760" mass="83682">MNSRSPEARWKTQTKNGLARTGRAVKGALRTVGEGAKRLREHFHHDKASQPTAPCPQPNTPEVKEDHHMVNQTEIHNVDLPKPFESFQDSEEYKDVPQIYVHRTSTASSISFSQCGRRASSVSHMTTRSSARTSIDDAARPDTGAKESGAPTTLDAVEKISHSIHKKATEVLSPSPIKVATWPRHTSDETGAKNPSEQELENRQAKNNIFIPHLIVEEVKREPGQQKSDDQRVTRLSAGVTPSRADRKQKELRQNFSPAAMTRALMASQLRRMPAGDKAQSAKFIELWEKELLPAITQILDINIDGGYSVNVRTGKAADHQIIDVLTTANAAQNCSEALELKKAAILPEKLNLKTSFKFRGGKREHCVSTSSSRSSFSTNQDGDDAYIEEILEPRINVGRHDDPQMGDSVGPTLPSCRGSATLGPSLRIANAVYRLLNWHIFDDRRGGMNYSCDAPTPPWLEVVHPSLDDLSPGLAHVPIGHTVAFSGRMYKTTRVSRMLHAFYNDNSRVTTDWVLCETKVAEDAINKVRHIVEGQRRDLFSIGIVGTADPPIPSGEPGPIVFSTGRSSGFTFGRICKARGCVKLDDGSKLRDWAVESIRSLPDPIWNVKEMGVGGDSGAGIIDCCTNKLLGQLWGRDKYEGNADSEPRMTYFTTMSDIYDDIQERWPGGGCPRPTLTGETDTPGAITFPTHPPLTSIPENVNGLDHGSIPHGIAAYGPWDGRRSNARTAKLPHQYGSQVVKSWVTFPHAKTWPMKISTP</sequence>
<dbReference type="Proteomes" id="UP000758603">
    <property type="component" value="Unassembled WGS sequence"/>
</dbReference>
<gene>
    <name evidence="2" type="ORF">BKA67DRAFT_291377</name>
</gene>
<protein>
    <submittedName>
        <fullName evidence="2">Uncharacterized protein</fullName>
    </submittedName>
</protein>
<accession>A0A9P8UMC1</accession>
<feature type="compositionally biased region" description="Basic and acidic residues" evidence="1">
    <location>
        <begin position="134"/>
        <end position="145"/>
    </location>
</feature>
<dbReference type="OrthoDB" id="5242988at2759"/>
<feature type="compositionally biased region" description="Basic and acidic residues" evidence="1">
    <location>
        <begin position="220"/>
        <end position="233"/>
    </location>
</feature>
<proteinExistence type="predicted"/>
<dbReference type="GeneID" id="70124907"/>
<feature type="compositionally biased region" description="Basic and acidic residues" evidence="1">
    <location>
        <begin position="1"/>
        <end position="10"/>
    </location>
</feature>
<feature type="compositionally biased region" description="Basic and acidic residues" evidence="1">
    <location>
        <begin position="35"/>
        <end position="48"/>
    </location>
</feature>
<name>A0A9P8UMC1_9PEZI</name>
<feature type="region of interest" description="Disordered" evidence="1">
    <location>
        <begin position="182"/>
        <end position="201"/>
    </location>
</feature>